<sequence length="176" mass="19893">MMSKLLSLSLSAALLFSMTNVKAGEILPLAVDLQKAGKTAEKHNIPVVVFFTATWCNYCKKLEENIIHPLLERTDIENYAEFRQIVMDKAHWQMKDFSGQAIEMKSFAPSQKVKVAPTTYVYNSKGDLIAEPILGLTLEEFYPGNLEKAINQGLKALGNDKRVDIYKMVEESKIEY</sequence>
<evidence type="ECO:0000313" key="4">
    <source>
        <dbReference type="Proteomes" id="UP001054820"/>
    </source>
</evidence>
<gene>
    <name evidence="3" type="ORF">THMIRHAM_04480</name>
</gene>
<dbReference type="InterPro" id="IPR012336">
    <property type="entry name" value="Thioredoxin-like_fold"/>
</dbReference>
<feature type="signal peptide" evidence="1">
    <location>
        <begin position="1"/>
        <end position="23"/>
    </location>
</feature>
<dbReference type="EMBL" id="AP024202">
    <property type="protein sequence ID" value="BCN92663.1"/>
    <property type="molecule type" value="Genomic_DNA"/>
</dbReference>
<dbReference type="Gene3D" id="3.40.30.10">
    <property type="entry name" value="Glutaredoxin"/>
    <property type="match status" value="1"/>
</dbReference>
<dbReference type="SUPFAM" id="SSF52833">
    <property type="entry name" value="Thioredoxin-like"/>
    <property type="match status" value="1"/>
</dbReference>
<dbReference type="Pfam" id="PF13098">
    <property type="entry name" value="Thioredoxin_2"/>
    <property type="match status" value="1"/>
</dbReference>
<keyword evidence="1" id="KW-0732">Signal</keyword>
<keyword evidence="4" id="KW-1185">Reference proteome</keyword>
<accession>A0ABN6CUM6</accession>
<feature type="domain" description="Thioredoxin" evidence="2">
    <location>
        <begin position="7"/>
        <end position="155"/>
    </location>
</feature>
<protein>
    <recommendedName>
        <fullName evidence="2">Thioredoxin domain-containing protein</fullName>
    </recommendedName>
</protein>
<evidence type="ECO:0000256" key="1">
    <source>
        <dbReference type="SAM" id="SignalP"/>
    </source>
</evidence>
<dbReference type="InterPro" id="IPR036249">
    <property type="entry name" value="Thioredoxin-like_sf"/>
</dbReference>
<name>A0ABN6CUM6_9GAMM</name>
<evidence type="ECO:0000259" key="2">
    <source>
        <dbReference type="PROSITE" id="PS51352"/>
    </source>
</evidence>
<dbReference type="PROSITE" id="PS51352">
    <property type="entry name" value="THIOREDOXIN_2"/>
    <property type="match status" value="1"/>
</dbReference>
<feature type="chain" id="PRO_5046886599" description="Thioredoxin domain-containing protein" evidence="1">
    <location>
        <begin position="24"/>
        <end position="176"/>
    </location>
</feature>
<dbReference type="RefSeq" id="WP_237262756.1">
    <property type="nucleotide sequence ID" value="NZ_AP024202.1"/>
</dbReference>
<dbReference type="InterPro" id="IPR013766">
    <property type="entry name" value="Thioredoxin_domain"/>
</dbReference>
<reference evidence="3" key="1">
    <citation type="journal article" date="2022" name="Arch. Microbiol.">
        <title>Thiomicrorhabdus immobilis sp. nov., a mesophilic sulfur-oxidizing bacterium isolated from sediment of a brackish lake in northern Japan.</title>
        <authorList>
            <person name="Kojima H."/>
            <person name="Mochizuki J."/>
            <person name="Kanda M."/>
            <person name="Watanabe T."/>
            <person name="Fukui M."/>
        </authorList>
    </citation>
    <scope>NUCLEOTIDE SEQUENCE</scope>
    <source>
        <strain evidence="3">Am19</strain>
    </source>
</reference>
<organism evidence="3 4">
    <name type="scientific">Thiomicrorhabdus immobilis</name>
    <dbReference type="NCBI Taxonomy" id="2791037"/>
    <lineage>
        <taxon>Bacteria</taxon>
        <taxon>Pseudomonadati</taxon>
        <taxon>Pseudomonadota</taxon>
        <taxon>Gammaproteobacteria</taxon>
        <taxon>Thiotrichales</taxon>
        <taxon>Piscirickettsiaceae</taxon>
        <taxon>Thiomicrorhabdus</taxon>
    </lineage>
</organism>
<evidence type="ECO:0000313" key="3">
    <source>
        <dbReference type="EMBL" id="BCN92663.1"/>
    </source>
</evidence>
<proteinExistence type="predicted"/>
<dbReference type="Proteomes" id="UP001054820">
    <property type="component" value="Chromosome"/>
</dbReference>